<evidence type="ECO:0000256" key="5">
    <source>
        <dbReference type="ARBA" id="ARBA00023002"/>
    </source>
</evidence>
<evidence type="ECO:0000256" key="2">
    <source>
        <dbReference type="ARBA" id="ARBA00022723"/>
    </source>
</evidence>
<keyword evidence="3" id="KW-0847">Vitamin C</keyword>
<keyword evidence="4" id="KW-0223">Dioxygenase</keyword>
<keyword evidence="9" id="KW-1185">Reference proteome</keyword>
<feature type="domain" description="Fe2OG dioxygenase" evidence="7">
    <location>
        <begin position="238"/>
        <end position="333"/>
    </location>
</feature>
<keyword evidence="2" id="KW-0479">Metal-binding</keyword>
<dbReference type="GO" id="GO:0051213">
    <property type="term" value="F:dioxygenase activity"/>
    <property type="evidence" value="ECO:0007669"/>
    <property type="project" value="UniProtKB-KW"/>
</dbReference>
<dbReference type="PROSITE" id="PS51471">
    <property type="entry name" value="FE2OG_OXY"/>
    <property type="match status" value="1"/>
</dbReference>
<dbReference type="GO" id="GO:0031418">
    <property type="term" value="F:L-ascorbic acid binding"/>
    <property type="evidence" value="ECO:0007669"/>
    <property type="project" value="UniProtKB-KW"/>
</dbReference>
<evidence type="ECO:0000256" key="6">
    <source>
        <dbReference type="ARBA" id="ARBA00023004"/>
    </source>
</evidence>
<organism evidence="8 9">
    <name type="scientific">Phenylobacterium kunshanense</name>
    <dbReference type="NCBI Taxonomy" id="1445034"/>
    <lineage>
        <taxon>Bacteria</taxon>
        <taxon>Pseudomonadati</taxon>
        <taxon>Pseudomonadota</taxon>
        <taxon>Alphaproteobacteria</taxon>
        <taxon>Caulobacterales</taxon>
        <taxon>Caulobacteraceae</taxon>
        <taxon>Phenylobacterium</taxon>
    </lineage>
</organism>
<dbReference type="Pfam" id="PF13640">
    <property type="entry name" value="2OG-FeII_Oxy_3"/>
    <property type="match status" value="1"/>
</dbReference>
<reference evidence="8 9" key="1">
    <citation type="submission" date="2018-05" db="EMBL/GenBank/DDBJ databases">
        <authorList>
            <person name="Lanie J.A."/>
            <person name="Ng W.-L."/>
            <person name="Kazmierczak K.M."/>
            <person name="Andrzejewski T.M."/>
            <person name="Davidsen T.M."/>
            <person name="Wayne K.J."/>
            <person name="Tettelin H."/>
            <person name="Glass J.I."/>
            <person name="Rusch D."/>
            <person name="Podicherti R."/>
            <person name="Tsui H.-C.T."/>
            <person name="Winkler M.E."/>
        </authorList>
    </citation>
    <scope>NUCLEOTIDE SEQUENCE [LARGE SCALE GENOMIC DNA]</scope>
    <source>
        <strain evidence="8 9">BUT-10</strain>
    </source>
</reference>
<evidence type="ECO:0000259" key="7">
    <source>
        <dbReference type="PROSITE" id="PS51471"/>
    </source>
</evidence>
<name>A0A328BBJ4_9CAUL</name>
<accession>A0A328BBJ4</accession>
<sequence length="357" mass="39239">MSLALGVPAPIFNAPSPVNPNFAFSSLGGNYILLAFLPEPGPARDAAIATVRAHADLFDDRRRVLFFGILPDAESYAAARNDPPFRWFADLNGELRRLYGAVDESGALKPQWVVVDPSLRILGWGPLDKGAQLLSQVARLGDPDAHAGVPLHAPILIVPRVFEPGLCRRLMDHYEQTGGQPSGTMIERDGKTVGVLSDFKSRRDSTISDPDLVAACRARISHRLLPEIEKAFQFRATYIERYIVARYDAEDGGWFKPHRDNTTPGTAHRKFAVSINLNAEAFEGGDLRFPEFGSRTYRPPTGGAVVFSCSLLHEATRVTRGTRFAFLPFLYDRAGAEVRAANRDTFEFDAKAADDAA</sequence>
<dbReference type="InterPro" id="IPR036249">
    <property type="entry name" value="Thioredoxin-like_sf"/>
</dbReference>
<dbReference type="InterPro" id="IPR044862">
    <property type="entry name" value="Pro_4_hyd_alph_FE2OG_OXY"/>
</dbReference>
<evidence type="ECO:0000313" key="9">
    <source>
        <dbReference type="Proteomes" id="UP000249524"/>
    </source>
</evidence>
<dbReference type="Gene3D" id="3.40.30.10">
    <property type="entry name" value="Glutaredoxin"/>
    <property type="match status" value="1"/>
</dbReference>
<comment type="cofactor">
    <cofactor evidence="1">
        <name>L-ascorbate</name>
        <dbReference type="ChEBI" id="CHEBI:38290"/>
    </cofactor>
</comment>
<comment type="caution">
    <text evidence="8">The sequence shown here is derived from an EMBL/GenBank/DDBJ whole genome shotgun (WGS) entry which is preliminary data.</text>
</comment>
<dbReference type="InterPro" id="IPR005123">
    <property type="entry name" value="Oxoglu/Fe-dep_dioxygenase_dom"/>
</dbReference>
<gene>
    <name evidence="8" type="ORF">DJ019_17815</name>
</gene>
<dbReference type="SUPFAM" id="SSF52833">
    <property type="entry name" value="Thioredoxin-like"/>
    <property type="match status" value="1"/>
</dbReference>
<dbReference type="GO" id="GO:0005506">
    <property type="term" value="F:iron ion binding"/>
    <property type="evidence" value="ECO:0007669"/>
    <property type="project" value="InterPro"/>
</dbReference>
<dbReference type="RefSeq" id="WP_111277552.1">
    <property type="nucleotide sequence ID" value="NZ_QFYS01000009.1"/>
</dbReference>
<proteinExistence type="predicted"/>
<dbReference type="EMBL" id="QFYS01000009">
    <property type="protein sequence ID" value="RAK63124.1"/>
    <property type="molecule type" value="Genomic_DNA"/>
</dbReference>
<dbReference type="GO" id="GO:0016705">
    <property type="term" value="F:oxidoreductase activity, acting on paired donors, with incorporation or reduction of molecular oxygen"/>
    <property type="evidence" value="ECO:0007669"/>
    <property type="project" value="InterPro"/>
</dbReference>
<dbReference type="Proteomes" id="UP000249524">
    <property type="component" value="Unassembled WGS sequence"/>
</dbReference>
<keyword evidence="6" id="KW-0408">Iron</keyword>
<evidence type="ECO:0000256" key="4">
    <source>
        <dbReference type="ARBA" id="ARBA00022964"/>
    </source>
</evidence>
<evidence type="ECO:0000256" key="1">
    <source>
        <dbReference type="ARBA" id="ARBA00001961"/>
    </source>
</evidence>
<dbReference type="AlphaFoldDB" id="A0A328BBJ4"/>
<protein>
    <submittedName>
        <fullName evidence="8">2OG-Fe(II) oxygenase</fullName>
    </submittedName>
</protein>
<dbReference type="SMART" id="SM00702">
    <property type="entry name" value="P4Hc"/>
    <property type="match status" value="1"/>
</dbReference>
<dbReference type="Gene3D" id="2.60.120.620">
    <property type="entry name" value="q2cbj1_9rhob like domain"/>
    <property type="match status" value="1"/>
</dbReference>
<dbReference type="InterPro" id="IPR006620">
    <property type="entry name" value="Pro_4_hyd_alph"/>
</dbReference>
<dbReference type="OrthoDB" id="255432at2"/>
<evidence type="ECO:0000313" key="8">
    <source>
        <dbReference type="EMBL" id="RAK63124.1"/>
    </source>
</evidence>
<keyword evidence="5" id="KW-0560">Oxidoreductase</keyword>
<evidence type="ECO:0000256" key="3">
    <source>
        <dbReference type="ARBA" id="ARBA00022896"/>
    </source>
</evidence>